<feature type="transmembrane region" description="Helical" evidence="1">
    <location>
        <begin position="67"/>
        <end position="85"/>
    </location>
</feature>
<accession>A0ABW3YVX8</accession>
<comment type="caution">
    <text evidence="2">The sequence shown here is derived from an EMBL/GenBank/DDBJ whole genome shotgun (WGS) entry which is preliminary data.</text>
</comment>
<evidence type="ECO:0000313" key="3">
    <source>
        <dbReference type="Proteomes" id="UP001597173"/>
    </source>
</evidence>
<feature type="transmembrane region" description="Helical" evidence="1">
    <location>
        <begin position="7"/>
        <end position="28"/>
    </location>
</feature>
<gene>
    <name evidence="2" type="ORF">ACFQ33_09265</name>
</gene>
<keyword evidence="1" id="KW-1133">Transmembrane helix</keyword>
<evidence type="ECO:0000313" key="2">
    <source>
        <dbReference type="EMBL" id="MFD1328082.1"/>
    </source>
</evidence>
<keyword evidence="1" id="KW-0812">Transmembrane</keyword>
<reference evidence="3" key="1">
    <citation type="journal article" date="2019" name="Int. J. Syst. Evol. Microbiol.">
        <title>The Global Catalogue of Microorganisms (GCM) 10K type strain sequencing project: providing services to taxonomists for standard genome sequencing and annotation.</title>
        <authorList>
            <consortium name="The Broad Institute Genomics Platform"/>
            <consortium name="The Broad Institute Genome Sequencing Center for Infectious Disease"/>
            <person name="Wu L."/>
            <person name="Ma J."/>
        </authorList>
    </citation>
    <scope>NUCLEOTIDE SEQUENCE [LARGE SCALE GENOMIC DNA]</scope>
    <source>
        <strain evidence="3">CCUG 55609</strain>
    </source>
</reference>
<name>A0ABW3YVX8_MYCRA</name>
<feature type="transmembrane region" description="Helical" evidence="1">
    <location>
        <begin position="97"/>
        <end position="118"/>
    </location>
</feature>
<proteinExistence type="predicted"/>
<sequence length="134" mass="14243">MRKLDDAYIACGLLWLIFGMAYGIWMGIAMQLNFGNSHAHANLLGFVASVLFGLILRAYPAMREARLALPQFLVYQLGAVLLVAGKMRIDAGGDPTLAKIGSLVIIVGALGMVCLFVMRRSGQGALDGRASSAA</sequence>
<dbReference type="Proteomes" id="UP001597173">
    <property type="component" value="Unassembled WGS sequence"/>
</dbReference>
<organism evidence="2 3">
    <name type="scientific">Mycoplana ramosa</name>
    <name type="common">Mycoplana bullata</name>
    <dbReference type="NCBI Taxonomy" id="40837"/>
    <lineage>
        <taxon>Bacteria</taxon>
        <taxon>Pseudomonadati</taxon>
        <taxon>Pseudomonadota</taxon>
        <taxon>Alphaproteobacteria</taxon>
        <taxon>Hyphomicrobiales</taxon>
        <taxon>Rhizobiaceae</taxon>
        <taxon>Mycoplana</taxon>
    </lineage>
</organism>
<protein>
    <submittedName>
        <fullName evidence="2">Uncharacterized protein</fullName>
    </submittedName>
</protein>
<dbReference type="EMBL" id="JBHTNF010000004">
    <property type="protein sequence ID" value="MFD1328082.1"/>
    <property type="molecule type" value="Genomic_DNA"/>
</dbReference>
<keyword evidence="3" id="KW-1185">Reference proteome</keyword>
<keyword evidence="1" id="KW-0472">Membrane</keyword>
<dbReference type="RefSeq" id="WP_374837610.1">
    <property type="nucleotide sequence ID" value="NZ_JBHEEW010000005.1"/>
</dbReference>
<evidence type="ECO:0000256" key="1">
    <source>
        <dbReference type="SAM" id="Phobius"/>
    </source>
</evidence>
<feature type="transmembrane region" description="Helical" evidence="1">
    <location>
        <begin position="40"/>
        <end position="60"/>
    </location>
</feature>